<keyword evidence="4" id="KW-1185">Reference proteome</keyword>
<organism evidence="3 4">
    <name type="scientific">Dorea ammoniilytica</name>
    <dbReference type="NCBI Taxonomy" id="2981788"/>
    <lineage>
        <taxon>Bacteria</taxon>
        <taxon>Bacillati</taxon>
        <taxon>Bacillota</taxon>
        <taxon>Clostridia</taxon>
        <taxon>Lachnospirales</taxon>
        <taxon>Lachnospiraceae</taxon>
        <taxon>Dorea</taxon>
    </lineage>
</organism>
<dbReference type="Gene3D" id="3.10.620.30">
    <property type="match status" value="1"/>
</dbReference>
<dbReference type="SUPFAM" id="SSF54001">
    <property type="entry name" value="Cysteine proteinases"/>
    <property type="match status" value="1"/>
</dbReference>
<dbReference type="EMBL" id="JAOQJV010000002">
    <property type="protein sequence ID" value="MCU6699044.1"/>
    <property type="molecule type" value="Genomic_DNA"/>
</dbReference>
<sequence length="407" mass="46365">MKKGLSVIKYILLSLVLFFGGVMIEVSPTDFVKAVTQDVKDLTPDQKDDPDKAKDVQDQAQADDKDKEKEPKENYLRYYYSLLDGTEKNCYDKVCDAIENEEASVELEGIDKDQLARIFQSVYLDWPEYFWLDCLQYTYNTNPTGVILNLNYNYTGAEREKREAIEKQQSEEILAGVPAGGSDYDKVKYVFETLVDMTEYDLSAPDNQNIYSVFGNWTTVCAGYAGATKYLLDRAGVDCIWVTGTGGGGPHAWNIVKCDGQYYYVDTTWGDPGYRELQGEDVTKDFIAYEYLCCSGQMLNQTHTPDTTYPLPECTDTSLEYYRMKGRYLETADAGMTLDIMKQAYNDGKKNIRIQYASSDLMNQILAQLQADLGWQMMDYIQAQSGKTPQLWSEYQSASCVVIVYWE</sequence>
<dbReference type="InterPro" id="IPR038765">
    <property type="entry name" value="Papain-like_cys_pep_sf"/>
</dbReference>
<dbReference type="PANTHER" id="PTHR46333">
    <property type="entry name" value="CYTOKINESIS PROTEIN 3"/>
    <property type="match status" value="1"/>
</dbReference>
<gene>
    <name evidence="3" type="ORF">OCV65_02135</name>
</gene>
<evidence type="ECO:0000256" key="1">
    <source>
        <dbReference type="SAM" id="MobiDB-lite"/>
    </source>
</evidence>
<dbReference type="Proteomes" id="UP001207605">
    <property type="component" value="Unassembled WGS sequence"/>
</dbReference>
<dbReference type="Pfam" id="PF01841">
    <property type="entry name" value="Transglut_core"/>
    <property type="match status" value="1"/>
</dbReference>
<evidence type="ECO:0000313" key="3">
    <source>
        <dbReference type="EMBL" id="MCU6699044.1"/>
    </source>
</evidence>
<proteinExistence type="predicted"/>
<reference evidence="3 4" key="1">
    <citation type="journal article" date="2021" name="ISME Commun">
        <title>Automated analysis of genomic sequences facilitates high-throughput and comprehensive description of bacteria.</title>
        <authorList>
            <person name="Hitch T.C.A."/>
        </authorList>
    </citation>
    <scope>NUCLEOTIDE SEQUENCE [LARGE SCALE GENOMIC DNA]</scope>
    <source>
        <strain evidence="3 4">Sanger_02</strain>
    </source>
</reference>
<feature type="domain" description="Transglutaminase-like" evidence="2">
    <location>
        <begin position="182"/>
        <end position="266"/>
    </location>
</feature>
<evidence type="ECO:0000259" key="2">
    <source>
        <dbReference type="Pfam" id="PF01841"/>
    </source>
</evidence>
<feature type="region of interest" description="Disordered" evidence="1">
    <location>
        <begin position="42"/>
        <end position="68"/>
    </location>
</feature>
<dbReference type="PANTHER" id="PTHR46333:SF2">
    <property type="entry name" value="CYTOKINESIS PROTEIN 3"/>
    <property type="match status" value="1"/>
</dbReference>
<name>A0ABT2S384_9FIRM</name>
<dbReference type="RefSeq" id="WP_262580795.1">
    <property type="nucleotide sequence ID" value="NZ_JAOQJV010000002.1"/>
</dbReference>
<protein>
    <recommendedName>
        <fullName evidence="2">Transglutaminase-like domain-containing protein</fullName>
    </recommendedName>
</protein>
<accession>A0ABT2S384</accession>
<dbReference type="InterPro" id="IPR002931">
    <property type="entry name" value="Transglutaminase-like"/>
</dbReference>
<evidence type="ECO:0000313" key="4">
    <source>
        <dbReference type="Proteomes" id="UP001207605"/>
    </source>
</evidence>
<dbReference type="InterPro" id="IPR052557">
    <property type="entry name" value="CAP/Cytokinesis_protein"/>
</dbReference>
<comment type="caution">
    <text evidence="3">The sequence shown here is derived from an EMBL/GenBank/DDBJ whole genome shotgun (WGS) entry which is preliminary data.</text>
</comment>